<dbReference type="CDD" id="cd03801">
    <property type="entry name" value="GT4_PimA-like"/>
    <property type="match status" value="1"/>
</dbReference>
<organism evidence="1">
    <name type="scientific">uncultured Caudovirales phage</name>
    <dbReference type="NCBI Taxonomy" id="2100421"/>
    <lineage>
        <taxon>Viruses</taxon>
        <taxon>Duplodnaviria</taxon>
        <taxon>Heunggongvirae</taxon>
        <taxon>Uroviricota</taxon>
        <taxon>Caudoviricetes</taxon>
        <taxon>Peduoviridae</taxon>
        <taxon>Maltschvirus</taxon>
        <taxon>Maltschvirus maltsch</taxon>
    </lineage>
</organism>
<dbReference type="GO" id="GO:0016740">
    <property type="term" value="F:transferase activity"/>
    <property type="evidence" value="ECO:0007669"/>
    <property type="project" value="UniProtKB-KW"/>
</dbReference>
<reference evidence="1" key="1">
    <citation type="submission" date="2020-05" db="EMBL/GenBank/DDBJ databases">
        <authorList>
            <person name="Chiriac C."/>
            <person name="Salcher M."/>
            <person name="Ghai R."/>
            <person name="Kavagutti S V."/>
        </authorList>
    </citation>
    <scope>NUCLEOTIDE SEQUENCE</scope>
</reference>
<sequence>MSLAMLTVTNALWSRSGYGTQGLQWLTRVAKDGHKVAVAANYGLEGTVTEWAGIPHFPRGTDRFSNDVVTAYFEDWSARHPNDTALLATLYDVWVLNASIYDKANVLSWVPIDSAPVAKPVAAFLRKPNVTPVAMSKFGRDQMLAAGIDCEYVPHAIDTELYKHTASVETASGTLTGRQLMGFDDDVFVVGAFNANQDSQRKAWPEILLAFSLWAKNHDDARLYIHTERHGAMGGLKLDDIAEAVGLKPHQFKIVNQYAYRTGVPTDAMAALYSAADVMLAPTYGEGFGLTVLEAQSCGTPVIVNDYSAQSELCGDGWLTTNRPVWNREFCNWWKAPDIISIMDSLEGAYQRGRGFSDVARAFAVQYDADLVYRQQWHPLLKKLQA</sequence>
<protein>
    <submittedName>
        <fullName evidence="1">Glycosyl transferase, family 1</fullName>
    </submittedName>
</protein>
<keyword evidence="1" id="KW-0808">Transferase</keyword>
<dbReference type="PANTHER" id="PTHR46656">
    <property type="entry name" value="PUTATIVE-RELATED"/>
    <property type="match status" value="1"/>
</dbReference>
<dbReference type="PANTHER" id="PTHR46656:SF3">
    <property type="entry name" value="PUTATIVE-RELATED"/>
    <property type="match status" value="1"/>
</dbReference>
<proteinExistence type="predicted"/>
<dbReference type="SUPFAM" id="SSF53756">
    <property type="entry name" value="UDP-Glycosyltransferase/glycogen phosphorylase"/>
    <property type="match status" value="1"/>
</dbReference>
<accession>A0A6J7WIE6</accession>
<name>A0A6J7WIE6_9CAUD</name>
<dbReference type="EMBL" id="LR798244">
    <property type="protein sequence ID" value="CAB5217057.1"/>
    <property type="molecule type" value="Genomic_DNA"/>
</dbReference>
<dbReference type="Gene3D" id="3.40.50.2000">
    <property type="entry name" value="Glycogen Phosphorylase B"/>
    <property type="match status" value="1"/>
</dbReference>
<gene>
    <name evidence="1" type="ORF">UFOVP199_39</name>
</gene>
<evidence type="ECO:0000313" key="1">
    <source>
        <dbReference type="EMBL" id="CAB5217057.1"/>
    </source>
</evidence>
<dbReference type="Pfam" id="PF13692">
    <property type="entry name" value="Glyco_trans_1_4"/>
    <property type="match status" value="1"/>
</dbReference>